<name>A0A7W7QRX3_9ACTN</name>
<dbReference type="AlphaFoldDB" id="A0A7W7QRX3"/>
<proteinExistence type="predicted"/>
<sequence length="410" mass="44519">MRDRNTLELRLDMTIGERLRVARRSIEGLTQEILAERSGVNVHTIRKLEQNQRQSARISTINSLARALDLDTTALLLGVVPEGARDPKVMAIRRALIPAADFIPSAEADAEDTPPDVAALRRSVSDAWTIYHEGDLSALGEILPGLLAEARTAVREHTNGTALRARGVLSKTMQLGAHVMARNGMEDLALLALDRAQQSARESNDPLLPAMIANSVSWIFIRTGRLDDSQNVALATADRVEPRFRTASPNEIAVYGGLLLSGTSAAARNERFDTARDLLAVARAAAQRSGEDSSNRWTSVFGPTAVAMQAVAVEAAAGEWGSVLRLAKRVPLTGQVPDSWKSWFLLDVAYAQAQTYRDSDSVETLRALRGVAPAWLRQSGLSKVVIRELLARPHRPRGIVALADFVGVAH</sequence>
<accession>A0A7W7QRX3</accession>
<protein>
    <submittedName>
        <fullName evidence="2">Transcriptional regulator with XRE-family HTH domain</fullName>
    </submittedName>
</protein>
<keyword evidence="3" id="KW-1185">Reference proteome</keyword>
<gene>
    <name evidence="2" type="ORF">FHS44_005176</name>
</gene>
<evidence type="ECO:0000313" key="3">
    <source>
        <dbReference type="Proteomes" id="UP000552644"/>
    </source>
</evidence>
<organism evidence="2 3">
    <name type="scientific">Streptosporangium saharense</name>
    <dbReference type="NCBI Taxonomy" id="1706840"/>
    <lineage>
        <taxon>Bacteria</taxon>
        <taxon>Bacillati</taxon>
        <taxon>Actinomycetota</taxon>
        <taxon>Actinomycetes</taxon>
        <taxon>Streptosporangiales</taxon>
        <taxon>Streptosporangiaceae</taxon>
        <taxon>Streptosporangium</taxon>
    </lineage>
</organism>
<evidence type="ECO:0000259" key="1">
    <source>
        <dbReference type="PROSITE" id="PS50943"/>
    </source>
</evidence>
<evidence type="ECO:0000313" key="2">
    <source>
        <dbReference type="EMBL" id="MBB4918056.1"/>
    </source>
</evidence>
<feature type="domain" description="HTH cro/C1-type" evidence="1">
    <location>
        <begin position="19"/>
        <end position="75"/>
    </location>
</feature>
<reference evidence="2 3" key="1">
    <citation type="submission" date="2020-08" db="EMBL/GenBank/DDBJ databases">
        <title>Genomic Encyclopedia of Type Strains, Phase III (KMG-III): the genomes of soil and plant-associated and newly described type strains.</title>
        <authorList>
            <person name="Whitman W."/>
        </authorList>
    </citation>
    <scope>NUCLEOTIDE SEQUENCE [LARGE SCALE GENOMIC DNA]</scope>
    <source>
        <strain evidence="2 3">CECT 8840</strain>
    </source>
</reference>
<dbReference type="PROSITE" id="PS50943">
    <property type="entry name" value="HTH_CROC1"/>
    <property type="match status" value="1"/>
</dbReference>
<dbReference type="Pfam" id="PF13560">
    <property type="entry name" value="HTH_31"/>
    <property type="match status" value="1"/>
</dbReference>
<dbReference type="SMART" id="SM00530">
    <property type="entry name" value="HTH_XRE"/>
    <property type="match status" value="1"/>
</dbReference>
<dbReference type="InterPro" id="IPR001387">
    <property type="entry name" value="Cro/C1-type_HTH"/>
</dbReference>
<dbReference type="GO" id="GO:0003677">
    <property type="term" value="F:DNA binding"/>
    <property type="evidence" value="ECO:0007669"/>
    <property type="project" value="InterPro"/>
</dbReference>
<dbReference type="Proteomes" id="UP000552644">
    <property type="component" value="Unassembled WGS sequence"/>
</dbReference>
<dbReference type="RefSeq" id="WP_184718857.1">
    <property type="nucleotide sequence ID" value="NZ_JACHJP010000005.1"/>
</dbReference>
<dbReference type="EMBL" id="JACHJP010000005">
    <property type="protein sequence ID" value="MBB4918056.1"/>
    <property type="molecule type" value="Genomic_DNA"/>
</dbReference>
<dbReference type="CDD" id="cd00093">
    <property type="entry name" value="HTH_XRE"/>
    <property type="match status" value="1"/>
</dbReference>
<comment type="caution">
    <text evidence="2">The sequence shown here is derived from an EMBL/GenBank/DDBJ whole genome shotgun (WGS) entry which is preliminary data.</text>
</comment>
<dbReference type="Gene3D" id="1.10.260.40">
    <property type="entry name" value="lambda repressor-like DNA-binding domains"/>
    <property type="match status" value="1"/>
</dbReference>
<dbReference type="InterPro" id="IPR010982">
    <property type="entry name" value="Lambda_DNA-bd_dom_sf"/>
</dbReference>
<dbReference type="SUPFAM" id="SSF47413">
    <property type="entry name" value="lambda repressor-like DNA-binding domains"/>
    <property type="match status" value="1"/>
</dbReference>